<reference evidence="3 4" key="1">
    <citation type="journal article" date="2023" name="BMC Biotechnol.">
        <title>Vitis rotundifolia cv Carlos genome sequencing.</title>
        <authorList>
            <person name="Huff M."/>
            <person name="Hulse-Kemp A."/>
            <person name="Scheffler B."/>
            <person name="Youngblood R."/>
            <person name="Simpson S."/>
            <person name="Babiker E."/>
            <person name="Staton M."/>
        </authorList>
    </citation>
    <scope>NUCLEOTIDE SEQUENCE [LARGE SCALE GENOMIC DNA]</scope>
    <source>
        <tissue evidence="3">Leaf</tissue>
    </source>
</reference>
<evidence type="ECO:0000313" key="3">
    <source>
        <dbReference type="EMBL" id="KAJ9680650.1"/>
    </source>
</evidence>
<proteinExistence type="predicted"/>
<protein>
    <recommendedName>
        <fullName evidence="2">PHD-type zinc finger plants domain-containing protein</fullName>
    </recommendedName>
</protein>
<name>A0AA39DEE0_VITRO</name>
<sequence>MGGADLLFGRMDSTLSYSPNPPLILIIVQQTLIKGKLNSTVPSIGKIPGMPSYNALITSVACQETTKMEPNPTLIVSECGHAQPPSPTGSTRCSRRVGRQPRPKIYPDEKTGGGQGKVKLGKGGVGVKCAGSLTPLLVRLSCLEVSAMVDFQTTTVCCMCGDVGFSDKLFRCHKCRNRFQHSYCSNYYSESSERMEVCDWCQTEERSAPRHGSSSKKSGGGLEAGVTSRSEYSGDKIKQHDREESGEKGKNPSGAPSPRPTTRRYKLLKDVMC</sequence>
<dbReference type="EMBL" id="JARBHA010000015">
    <property type="protein sequence ID" value="KAJ9680650.1"/>
    <property type="molecule type" value="Genomic_DNA"/>
</dbReference>
<accession>A0AA39DEE0</accession>
<evidence type="ECO:0000256" key="1">
    <source>
        <dbReference type="SAM" id="MobiDB-lite"/>
    </source>
</evidence>
<comment type="caution">
    <text evidence="3">The sequence shown here is derived from an EMBL/GenBank/DDBJ whole genome shotgun (WGS) entry which is preliminary data.</text>
</comment>
<evidence type="ECO:0000313" key="4">
    <source>
        <dbReference type="Proteomes" id="UP001168098"/>
    </source>
</evidence>
<feature type="compositionally biased region" description="Basic residues" evidence="1">
    <location>
        <begin position="93"/>
        <end position="102"/>
    </location>
</feature>
<evidence type="ECO:0000259" key="2">
    <source>
        <dbReference type="Pfam" id="PF25054"/>
    </source>
</evidence>
<gene>
    <name evidence="3" type="ORF">PVL29_019847</name>
</gene>
<dbReference type="AlphaFoldDB" id="A0AA39DEE0"/>
<dbReference type="InterPro" id="IPR056874">
    <property type="entry name" value="PHD_dom_pln"/>
</dbReference>
<dbReference type="Pfam" id="PF25054">
    <property type="entry name" value="PHD_pln"/>
    <property type="match status" value="1"/>
</dbReference>
<feature type="compositionally biased region" description="Basic and acidic residues" evidence="1">
    <location>
        <begin position="232"/>
        <end position="250"/>
    </location>
</feature>
<feature type="region of interest" description="Disordered" evidence="1">
    <location>
        <begin position="207"/>
        <end position="273"/>
    </location>
</feature>
<feature type="domain" description="PHD-type zinc finger plants" evidence="2">
    <location>
        <begin position="158"/>
        <end position="201"/>
    </location>
</feature>
<dbReference type="PANTHER" id="PTHR33779">
    <property type="entry name" value="EXPRESSED PROTEIN"/>
    <property type="match status" value="1"/>
</dbReference>
<feature type="region of interest" description="Disordered" evidence="1">
    <location>
        <begin position="80"/>
        <end position="117"/>
    </location>
</feature>
<keyword evidence="4" id="KW-1185">Reference proteome</keyword>
<dbReference type="PANTHER" id="PTHR33779:SF11">
    <property type="entry name" value="OS04G0551600 PROTEIN"/>
    <property type="match status" value="1"/>
</dbReference>
<dbReference type="Proteomes" id="UP001168098">
    <property type="component" value="Unassembled WGS sequence"/>
</dbReference>
<organism evidence="3 4">
    <name type="scientific">Vitis rotundifolia</name>
    <name type="common">Muscadine grape</name>
    <dbReference type="NCBI Taxonomy" id="103349"/>
    <lineage>
        <taxon>Eukaryota</taxon>
        <taxon>Viridiplantae</taxon>
        <taxon>Streptophyta</taxon>
        <taxon>Embryophyta</taxon>
        <taxon>Tracheophyta</taxon>
        <taxon>Spermatophyta</taxon>
        <taxon>Magnoliopsida</taxon>
        <taxon>eudicotyledons</taxon>
        <taxon>Gunneridae</taxon>
        <taxon>Pentapetalae</taxon>
        <taxon>rosids</taxon>
        <taxon>Vitales</taxon>
        <taxon>Vitaceae</taxon>
        <taxon>Viteae</taxon>
        <taxon>Vitis</taxon>
    </lineage>
</organism>